<evidence type="ECO:0000256" key="1">
    <source>
        <dbReference type="ARBA" id="ARBA00004123"/>
    </source>
</evidence>
<dbReference type="Pfam" id="PF25812">
    <property type="entry name" value="RAD24_helical"/>
    <property type="match status" value="1"/>
</dbReference>
<dbReference type="EMBL" id="JBAHYK010003164">
    <property type="protein sequence ID" value="KAL0563836.1"/>
    <property type="molecule type" value="Genomic_DNA"/>
</dbReference>
<evidence type="ECO:0000313" key="11">
    <source>
        <dbReference type="Proteomes" id="UP001465976"/>
    </source>
</evidence>
<proteinExistence type="inferred from homology"/>
<feature type="compositionally biased region" description="Basic residues" evidence="8">
    <location>
        <begin position="18"/>
        <end position="29"/>
    </location>
</feature>
<feature type="region of interest" description="Disordered" evidence="8">
    <location>
        <begin position="445"/>
        <end position="483"/>
    </location>
</feature>
<evidence type="ECO:0000256" key="3">
    <source>
        <dbReference type="ARBA" id="ARBA00022741"/>
    </source>
</evidence>
<reference evidence="10 11" key="1">
    <citation type="submission" date="2024-02" db="EMBL/GenBank/DDBJ databases">
        <title>A draft genome for the cacao thread blight pathogen Marasmius crinis-equi.</title>
        <authorList>
            <person name="Cohen S.P."/>
            <person name="Baruah I.K."/>
            <person name="Amoako-Attah I."/>
            <person name="Bukari Y."/>
            <person name="Meinhardt L.W."/>
            <person name="Bailey B.A."/>
        </authorList>
    </citation>
    <scope>NUCLEOTIDE SEQUENCE [LARGE SCALE GENOMIC DNA]</scope>
    <source>
        <strain evidence="10 11">GH-76</strain>
    </source>
</reference>
<feature type="region of interest" description="Disordered" evidence="8">
    <location>
        <begin position="1"/>
        <end position="101"/>
    </location>
</feature>
<dbReference type="Proteomes" id="UP001465976">
    <property type="component" value="Unassembled WGS sequence"/>
</dbReference>
<protein>
    <submittedName>
        <fullName evidence="10">RFC checkpoint protein Rad17</fullName>
    </submittedName>
</protein>
<feature type="compositionally biased region" description="Acidic residues" evidence="8">
    <location>
        <begin position="83"/>
        <end position="96"/>
    </location>
</feature>
<comment type="subcellular location">
    <subcellularLocation>
        <location evidence="1">Nucleus</location>
    </subcellularLocation>
</comment>
<feature type="domain" description="Checkpoint protein RAD24-like helical bundle" evidence="9">
    <location>
        <begin position="427"/>
        <end position="536"/>
    </location>
</feature>
<dbReference type="Pfam" id="PF03215">
    <property type="entry name" value="Rad17"/>
    <property type="match status" value="1"/>
</dbReference>
<keyword evidence="4" id="KW-0227">DNA damage</keyword>
<feature type="compositionally biased region" description="Polar residues" evidence="8">
    <location>
        <begin position="1"/>
        <end position="14"/>
    </location>
</feature>
<keyword evidence="5" id="KW-0067">ATP-binding</keyword>
<evidence type="ECO:0000256" key="8">
    <source>
        <dbReference type="SAM" id="MobiDB-lite"/>
    </source>
</evidence>
<evidence type="ECO:0000256" key="7">
    <source>
        <dbReference type="ARBA" id="ARBA00023306"/>
    </source>
</evidence>
<evidence type="ECO:0000259" key="9">
    <source>
        <dbReference type="Pfam" id="PF25812"/>
    </source>
</evidence>
<dbReference type="SUPFAM" id="SSF52540">
    <property type="entry name" value="P-loop containing nucleoside triphosphate hydrolases"/>
    <property type="match status" value="1"/>
</dbReference>
<comment type="caution">
    <text evidence="10">The sequence shown here is derived from an EMBL/GenBank/DDBJ whole genome shotgun (WGS) entry which is preliminary data.</text>
</comment>
<feature type="region of interest" description="Disordered" evidence="8">
    <location>
        <begin position="662"/>
        <end position="715"/>
    </location>
</feature>
<keyword evidence="7" id="KW-0131">Cell cycle</keyword>
<comment type="similarity">
    <text evidence="2">Belongs to the rad17/RAD24 family.</text>
</comment>
<evidence type="ECO:0000313" key="10">
    <source>
        <dbReference type="EMBL" id="KAL0563836.1"/>
    </source>
</evidence>
<accession>A0ABR3ELU6</accession>
<name>A0ABR3ELU6_9AGAR</name>
<evidence type="ECO:0000256" key="4">
    <source>
        <dbReference type="ARBA" id="ARBA00022763"/>
    </source>
</evidence>
<dbReference type="InterPro" id="IPR004582">
    <property type="entry name" value="Checkpoint_prot_Rad17_Rad24"/>
</dbReference>
<keyword evidence="3" id="KW-0547">Nucleotide-binding</keyword>
<dbReference type="InterPro" id="IPR057927">
    <property type="entry name" value="RAD24-like_helical"/>
</dbReference>
<feature type="compositionally biased region" description="Basic and acidic residues" evidence="8">
    <location>
        <begin position="456"/>
        <end position="470"/>
    </location>
</feature>
<evidence type="ECO:0000256" key="2">
    <source>
        <dbReference type="ARBA" id="ARBA00006168"/>
    </source>
</evidence>
<keyword evidence="11" id="KW-1185">Reference proteome</keyword>
<dbReference type="PANTHER" id="PTHR12172">
    <property type="entry name" value="CELL CYCLE CHECKPOINT PROTEIN RAD17"/>
    <property type="match status" value="1"/>
</dbReference>
<dbReference type="PANTHER" id="PTHR12172:SF0">
    <property type="entry name" value="CELL CYCLE CHECKPOINT PROTEIN RAD17"/>
    <property type="match status" value="1"/>
</dbReference>
<sequence length="715" mass="79375">MAPKSSQKSISTPESQKKSTKPAPKRPKLKVGSLGSTSDSGPAMKRLDPLNAFVSLPPSQPKLSTSQTSTKTKGKGKSKETEIIDVDTLEETEAGEDSVRAEDGDRLWVDMYEPTTEGELAVHVRKVEDVRRWLFEAFGGGPSGKLKKYRRVLVLTGPAGTAKTSTVKVLSREMDFEILEWKTAMNDPLENGFDDGLTYASSSRTTISDYNYESSYTKFEAFLARAASCDNVFSSSTSKASGSRGRKIILLEDLPNLGHLDTRAKFHAALKAIVEASDPNPVPIIIVVSDSGLRGEAGDERLVSGMWRKDLDGAVDLYSMLPKDLLNSQYVTQLRFNPIAPTLLKKALQALLNTHYSSAPKGSRKSPITPQLLDVIIDSANGDVRSAIMTLQFACIRLGSQAKSSKGRKKEGKLDSDVLVESITRREQSLVLFHLMGKVLYNKRKGDPPAASAQARDIRREEEIDRRLKDPPPLPPHLKDHERKASRVDIDRIYADSPIDSSLFSLYIHQNYTQFTDDIDHCDGIADWLSWADSSGGEAWYQVNPHRFHLLALGTLHSLPAPVERRSQRVFKPEFFDFLQKEKDAWEGVKDVRSWLIRQATTKKESEDSDASLGWDMSRWSPSLIATELGAALKLRDSQRSTRPPVSHRRFSVLQFVKPEMSTSSAEQLGESEAGMEDEALAAAAEREEGGLWNEEGDSRQNSGGWLDSDDIEEF</sequence>
<feature type="compositionally biased region" description="Low complexity" evidence="8">
    <location>
        <begin position="55"/>
        <end position="71"/>
    </location>
</feature>
<gene>
    <name evidence="10" type="primary">rad17</name>
    <name evidence="10" type="ORF">V5O48_018227</name>
</gene>
<dbReference type="Gene3D" id="3.40.50.300">
    <property type="entry name" value="P-loop containing nucleotide triphosphate hydrolases"/>
    <property type="match status" value="1"/>
</dbReference>
<evidence type="ECO:0000256" key="6">
    <source>
        <dbReference type="ARBA" id="ARBA00023242"/>
    </source>
</evidence>
<organism evidence="10 11">
    <name type="scientific">Marasmius crinis-equi</name>
    <dbReference type="NCBI Taxonomy" id="585013"/>
    <lineage>
        <taxon>Eukaryota</taxon>
        <taxon>Fungi</taxon>
        <taxon>Dikarya</taxon>
        <taxon>Basidiomycota</taxon>
        <taxon>Agaricomycotina</taxon>
        <taxon>Agaricomycetes</taxon>
        <taxon>Agaricomycetidae</taxon>
        <taxon>Agaricales</taxon>
        <taxon>Marasmiineae</taxon>
        <taxon>Marasmiaceae</taxon>
        <taxon>Marasmius</taxon>
    </lineage>
</organism>
<dbReference type="InterPro" id="IPR027417">
    <property type="entry name" value="P-loop_NTPase"/>
</dbReference>
<evidence type="ECO:0000256" key="5">
    <source>
        <dbReference type="ARBA" id="ARBA00022840"/>
    </source>
</evidence>
<keyword evidence="6" id="KW-0539">Nucleus</keyword>